<gene>
    <name evidence="1" type="ORF">APO_2384</name>
</gene>
<dbReference type="AlphaFoldDB" id="F1YVX8"/>
<comment type="caution">
    <text evidence="1">The sequence shown here is derived from an EMBL/GenBank/DDBJ whole genome shotgun (WGS) entry which is preliminary data.</text>
</comment>
<sequence length="322" mass="36412">MGFQFIWNPASRVYLIVIVAYRNIQMRLIEGGERLLSLVRFVMPTVIVCHVVPARAADITLGIIGPHEYDLPVDFKPFNVLVQYGDGNAAGHSYGSGGQRTPTGGSHTWSGMTKYVHFRSFEAIPHVGFAFELIQTESYKLADGTNYGGLGPTIVGPAAWFKPNKHSTFGIQTFMQTPYGTRDATSTNYWSNISSLIFDYEWKHFSFDGDAGTVVGSTKHQKDQHSYSPGVVFYTNLRFSWKATKKFEPFLAFDWQNVTGTRDNTLRQYLDNSNSREIALGPGLMYNINQHFSLTARYSHSLEGRNTPETNAYYVKFVYLWQ</sequence>
<dbReference type="InterPro" id="IPR025737">
    <property type="entry name" value="FApF"/>
</dbReference>
<protein>
    <submittedName>
        <fullName evidence="1">Uncharacterized protein</fullName>
    </submittedName>
</protein>
<dbReference type="Proteomes" id="UP000018454">
    <property type="component" value="Unassembled WGS sequence"/>
</dbReference>
<reference evidence="1 2" key="1">
    <citation type="journal article" date="2011" name="Science">
        <title>Drosophila microbiome modulates host developmental and metabolic homeostasis via insulin signaling.</title>
        <authorList>
            <person name="Shin S.C."/>
            <person name="Kim S.H."/>
            <person name="You H."/>
            <person name="Kim B."/>
            <person name="Kim A.C."/>
            <person name="Lee K.A."/>
            <person name="Yoon J.H."/>
            <person name="Ryu J.H."/>
            <person name="Lee W.J."/>
        </authorList>
    </citation>
    <scope>NUCLEOTIDE SEQUENCE [LARGE SCALE GENOMIC DNA]</scope>
    <source>
        <strain evidence="1 2">DM001</strain>
    </source>
</reference>
<dbReference type="Pfam" id="PF13557">
    <property type="entry name" value="Phenol_MetA_deg"/>
    <property type="match status" value="1"/>
</dbReference>
<organism evidence="1 2">
    <name type="scientific">Acetobacter pomorum DM001</name>
    <dbReference type="NCBI Taxonomy" id="945681"/>
    <lineage>
        <taxon>Bacteria</taxon>
        <taxon>Pseudomonadati</taxon>
        <taxon>Pseudomonadota</taxon>
        <taxon>Alphaproteobacteria</taxon>
        <taxon>Acetobacterales</taxon>
        <taxon>Acetobacteraceae</taxon>
        <taxon>Acetobacter</taxon>
    </lineage>
</organism>
<evidence type="ECO:0000313" key="2">
    <source>
        <dbReference type="Proteomes" id="UP000018454"/>
    </source>
</evidence>
<name>F1YVX8_9PROT</name>
<proteinExistence type="predicted"/>
<dbReference type="EMBL" id="AEUP01000031">
    <property type="protein sequence ID" value="EGE46971.1"/>
    <property type="molecule type" value="Genomic_DNA"/>
</dbReference>
<evidence type="ECO:0000313" key="1">
    <source>
        <dbReference type="EMBL" id="EGE46971.1"/>
    </source>
</evidence>
<accession>F1YVX8</accession>